<dbReference type="EMBL" id="CP003929">
    <property type="protein sequence ID" value="AGB36754.1"/>
    <property type="molecule type" value="Genomic_DNA"/>
</dbReference>
<dbReference type="OrthoDB" id="275334at2157"/>
<protein>
    <recommendedName>
        <fullName evidence="4">PD-(D/E)XK endonuclease-like domain-containing protein</fullName>
    </recommendedName>
</protein>
<sequence length="329" mass="37724">MTDRRTDEHGDSAGTNDADEPPVVTASQLATHVVCPRQHEFEYDRPITPRATSDDRVRRRRRELLRRSIVAGLQLEDVTPDERVAAALRRLDRLWTSSEASYLADEQAQYDEQAIRTAIERYLSTDGHDHAEDVVDTDVTVGYERDGIRYETTVDAVTKRDGQYLGIKYLPDMNGVLQVTWYDNNVERFHNGEGYYPRQIGSFVEAGVAIQGLINEYGLSPDYDFAYTGLLETTRPAYESTGEIHVETEQRRFKSAFETERDELNELIEDRADAIIDGKTDPKDWRFSRIAERSCKYCAYRDGCPDWMESEMSFTDRRLSEKDGGDDGD</sequence>
<reference evidence="2 3" key="1">
    <citation type="submission" date="2012-11" db="EMBL/GenBank/DDBJ databases">
        <title>FINISHED of Natronococcus occultus SP4, DSM 3396.</title>
        <authorList>
            <consortium name="DOE Joint Genome Institute"/>
            <person name="Eisen J."/>
            <person name="Huntemann M."/>
            <person name="Wei C.-L."/>
            <person name="Han J."/>
            <person name="Detter J.C."/>
            <person name="Han C."/>
            <person name="Tapia R."/>
            <person name="Chen A."/>
            <person name="Kyrpides N."/>
            <person name="Mavromatis K."/>
            <person name="Markowitz V."/>
            <person name="Szeto E."/>
            <person name="Ivanova N."/>
            <person name="Mikhailova N."/>
            <person name="Ovchinnikova G."/>
            <person name="Pagani I."/>
            <person name="Pati A."/>
            <person name="Goodwin L."/>
            <person name="Nordberg H.P."/>
            <person name="Cantor M.N."/>
            <person name="Hua S.X."/>
            <person name="Woyke T."/>
            <person name="Eisen J."/>
            <person name="Klenk H.-P."/>
            <person name="Klenk H.-P."/>
        </authorList>
    </citation>
    <scope>NUCLEOTIDE SEQUENCE [LARGE SCALE GENOMIC DNA]</scope>
    <source>
        <strain evidence="2 3">SP4</strain>
    </source>
</reference>
<dbReference type="GeneID" id="14402019"/>
<evidence type="ECO:0000313" key="2">
    <source>
        <dbReference type="EMBL" id="AGB36754.1"/>
    </source>
</evidence>
<evidence type="ECO:0000256" key="1">
    <source>
        <dbReference type="SAM" id="MobiDB-lite"/>
    </source>
</evidence>
<evidence type="ECO:0008006" key="4">
    <source>
        <dbReference type="Google" id="ProtNLM"/>
    </source>
</evidence>
<dbReference type="AlphaFoldDB" id="L0JXC0"/>
<gene>
    <name evidence="2" type="ORF">Natoc_0905</name>
</gene>
<organism evidence="2 3">
    <name type="scientific">Natronococcus occultus SP4</name>
    <dbReference type="NCBI Taxonomy" id="694430"/>
    <lineage>
        <taxon>Archaea</taxon>
        <taxon>Methanobacteriati</taxon>
        <taxon>Methanobacteriota</taxon>
        <taxon>Stenosarchaea group</taxon>
        <taxon>Halobacteria</taxon>
        <taxon>Halobacteriales</taxon>
        <taxon>Natrialbaceae</taxon>
        <taxon>Natronococcus</taxon>
    </lineage>
</organism>
<evidence type="ECO:0000313" key="3">
    <source>
        <dbReference type="Proteomes" id="UP000010878"/>
    </source>
</evidence>
<proteinExistence type="predicted"/>
<dbReference type="Proteomes" id="UP000010878">
    <property type="component" value="Chromosome"/>
</dbReference>
<dbReference type="STRING" id="694430.Natoc_0905"/>
<dbReference type="HOGENOM" id="CLU_812826_0_0_2"/>
<dbReference type="RefSeq" id="WP_015320208.1">
    <property type="nucleotide sequence ID" value="NC_019974.1"/>
</dbReference>
<dbReference type="eggNOG" id="arCOG11190">
    <property type="taxonomic scope" value="Archaea"/>
</dbReference>
<dbReference type="KEGG" id="nou:Natoc_0905"/>
<keyword evidence="3" id="KW-1185">Reference proteome</keyword>
<name>L0JXC0_9EURY</name>
<feature type="region of interest" description="Disordered" evidence="1">
    <location>
        <begin position="1"/>
        <end position="23"/>
    </location>
</feature>
<feature type="compositionally biased region" description="Basic and acidic residues" evidence="1">
    <location>
        <begin position="1"/>
        <end position="11"/>
    </location>
</feature>
<accession>L0JXC0</accession>